<dbReference type="InterPro" id="IPR011707">
    <property type="entry name" value="Cu-oxidase-like_N"/>
</dbReference>
<protein>
    <submittedName>
        <fullName evidence="8">Multicopper oxidase family protein</fullName>
    </submittedName>
</protein>
<dbReference type="InterPro" id="IPR008972">
    <property type="entry name" value="Cupredoxin"/>
</dbReference>
<reference evidence="8" key="1">
    <citation type="journal article" date="2005" name="Environ. Microbiol.">
        <title>Genetic and functional properties of uncultivated thermophilic crenarchaeotes from a subsurface gold mine as revealed by analysis of genome fragments.</title>
        <authorList>
            <person name="Nunoura T."/>
            <person name="Hirayama H."/>
            <person name="Takami H."/>
            <person name="Oida H."/>
            <person name="Nishi S."/>
            <person name="Shimamura S."/>
            <person name="Suzuki Y."/>
            <person name="Inagaki F."/>
            <person name="Takai K."/>
            <person name="Nealson K.H."/>
            <person name="Horikoshi K."/>
        </authorList>
    </citation>
    <scope>NUCLEOTIDE SEQUENCE</scope>
</reference>
<dbReference type="AlphaFoldDB" id="H5SUZ5"/>
<feature type="compositionally biased region" description="Low complexity" evidence="4">
    <location>
        <begin position="200"/>
        <end position="209"/>
    </location>
</feature>
<keyword evidence="5" id="KW-1133">Transmembrane helix</keyword>
<dbReference type="PANTHER" id="PTHR11709">
    <property type="entry name" value="MULTI-COPPER OXIDASE"/>
    <property type="match status" value="1"/>
</dbReference>
<organism evidence="8">
    <name type="scientific">Acetithermum autotrophicum</name>
    <dbReference type="NCBI Taxonomy" id="1446466"/>
    <lineage>
        <taxon>Bacteria</taxon>
        <taxon>Candidatus Bipolaricaulota</taxon>
        <taxon>Candidatus Acetithermum</taxon>
    </lineage>
</organism>
<proteinExistence type="predicted"/>
<feature type="domain" description="Plastocyanin-like" evidence="7">
    <location>
        <begin position="57"/>
        <end position="175"/>
    </location>
</feature>
<keyword evidence="5" id="KW-0812">Transmembrane</keyword>
<dbReference type="Pfam" id="PF07732">
    <property type="entry name" value="Cu-oxidase_3"/>
    <property type="match status" value="1"/>
</dbReference>
<dbReference type="GO" id="GO:0005507">
    <property type="term" value="F:copper ion binding"/>
    <property type="evidence" value="ECO:0007669"/>
    <property type="project" value="InterPro"/>
</dbReference>
<evidence type="ECO:0000256" key="3">
    <source>
        <dbReference type="ARBA" id="ARBA00023008"/>
    </source>
</evidence>
<evidence type="ECO:0000256" key="4">
    <source>
        <dbReference type="SAM" id="MobiDB-lite"/>
    </source>
</evidence>
<dbReference type="PROSITE" id="PS00079">
    <property type="entry name" value="MULTICOPPER_OXIDASE1"/>
    <property type="match status" value="1"/>
</dbReference>
<dbReference type="Pfam" id="PF07731">
    <property type="entry name" value="Cu-oxidase_2"/>
    <property type="match status" value="1"/>
</dbReference>
<keyword evidence="5" id="KW-0472">Membrane</keyword>
<evidence type="ECO:0000259" key="7">
    <source>
        <dbReference type="Pfam" id="PF07732"/>
    </source>
</evidence>
<dbReference type="Gene3D" id="2.60.40.420">
    <property type="entry name" value="Cupredoxins - blue copper proteins"/>
    <property type="match status" value="2"/>
</dbReference>
<dbReference type="PANTHER" id="PTHR11709:SF394">
    <property type="entry name" value="FI03373P-RELATED"/>
    <property type="match status" value="1"/>
</dbReference>
<feature type="transmembrane region" description="Helical" evidence="5">
    <location>
        <begin position="12"/>
        <end position="33"/>
    </location>
</feature>
<keyword evidence="2" id="KW-0560">Oxidoreductase</keyword>
<dbReference type="CDD" id="cd04202">
    <property type="entry name" value="CuRO_D2_2dMcoN_like"/>
    <property type="match status" value="1"/>
</dbReference>
<evidence type="ECO:0000313" key="8">
    <source>
        <dbReference type="EMBL" id="BAL59424.1"/>
    </source>
</evidence>
<feature type="domain" description="Plastocyanin-like" evidence="6">
    <location>
        <begin position="226"/>
        <end position="332"/>
    </location>
</feature>
<dbReference type="EMBL" id="AP011803">
    <property type="protein sequence ID" value="BAL59424.1"/>
    <property type="molecule type" value="Genomic_DNA"/>
</dbReference>
<evidence type="ECO:0000256" key="2">
    <source>
        <dbReference type="ARBA" id="ARBA00023002"/>
    </source>
</evidence>
<dbReference type="InterPro" id="IPR011706">
    <property type="entry name" value="Cu-oxidase_C"/>
</dbReference>
<evidence type="ECO:0000256" key="1">
    <source>
        <dbReference type="ARBA" id="ARBA00022723"/>
    </source>
</evidence>
<gene>
    <name evidence="8" type="ORF">HGMM_OP4C060</name>
</gene>
<name>H5SUZ5_ACEAU</name>
<accession>H5SUZ5</accession>
<dbReference type="InterPro" id="IPR002355">
    <property type="entry name" value="Cu_oxidase_Cu_BS"/>
</dbReference>
<evidence type="ECO:0000259" key="6">
    <source>
        <dbReference type="Pfam" id="PF07731"/>
    </source>
</evidence>
<feature type="region of interest" description="Disordered" evidence="4">
    <location>
        <begin position="195"/>
        <end position="218"/>
    </location>
</feature>
<dbReference type="SUPFAM" id="SSF49503">
    <property type="entry name" value="Cupredoxins"/>
    <property type="match status" value="2"/>
</dbReference>
<dbReference type="GO" id="GO:0016491">
    <property type="term" value="F:oxidoreductase activity"/>
    <property type="evidence" value="ECO:0007669"/>
    <property type="project" value="UniProtKB-KW"/>
</dbReference>
<dbReference type="InterPro" id="IPR033138">
    <property type="entry name" value="Cu_oxidase_CS"/>
</dbReference>
<dbReference type="CDD" id="cd13860">
    <property type="entry name" value="CuRO_1_2dMco_1"/>
    <property type="match status" value="1"/>
</dbReference>
<dbReference type="PROSITE" id="PS00080">
    <property type="entry name" value="MULTICOPPER_OXIDASE2"/>
    <property type="match status" value="1"/>
</dbReference>
<keyword evidence="3" id="KW-0186">Copper</keyword>
<sequence>MTRRKLLKAVGAWLAITFLAVVGIITGLLWLGAEGNKRAVSQGQAQAPREFRIIAQETTWLLGPNMPVAAWTYNGTVPGPEIRVKEGEAVRIIFKNELPVATTLHPHGVEVPNAMDGVPGLTQPAVPPGETFIYEFIARPAGTHFYHTHGSQMGRDEAAQMDKGLYGALIIEPREEQPTREYTVILDDWMVPASQMTTTSSPHGGHASPSPMPEEGSPREALETYNVFTLNGKAFPATQPLVVRQGERVRLRLINVSSMSFHPMHLHGHQFKVVATDGNPVPAAAQVTKNTITVMPGESYDIEFLADNPGTWLFHCHELHHADGGMATVVQYEQ</sequence>
<dbReference type="InterPro" id="IPR045087">
    <property type="entry name" value="Cu-oxidase_fam"/>
</dbReference>
<evidence type="ECO:0000256" key="5">
    <source>
        <dbReference type="SAM" id="Phobius"/>
    </source>
</evidence>
<reference evidence="8" key="2">
    <citation type="journal article" date="2012" name="PLoS ONE">
        <title>A Deeply Branching Thermophilic Bacterium with an Ancient Acetyl-CoA Pathway Dominates a Subsurface Ecosystem.</title>
        <authorList>
            <person name="Takami H."/>
            <person name="Noguchi H."/>
            <person name="Takaki Y."/>
            <person name="Uchiyama I."/>
            <person name="Toyoda A."/>
            <person name="Nishi S."/>
            <person name="Chee G.-J."/>
            <person name="Arai W."/>
            <person name="Nunoura T."/>
            <person name="Itoh T."/>
            <person name="Hattori M."/>
            <person name="Takai K."/>
        </authorList>
    </citation>
    <scope>NUCLEOTIDE SEQUENCE</scope>
</reference>
<keyword evidence="1" id="KW-0479">Metal-binding</keyword>